<dbReference type="CDD" id="cd00332">
    <property type="entry name" value="PAL-HAL"/>
    <property type="match status" value="1"/>
</dbReference>
<dbReference type="NCBIfam" id="TIGR01226">
    <property type="entry name" value="phe_am_lyase"/>
    <property type="match status" value="1"/>
</dbReference>
<protein>
    <recommendedName>
        <fullName evidence="5">Phenylalanine ammonia-lyase</fullName>
    </recommendedName>
</protein>
<evidence type="ECO:0000256" key="1">
    <source>
        <dbReference type="ARBA" id="ARBA00007238"/>
    </source>
</evidence>
<dbReference type="PANTHER" id="PTHR10362">
    <property type="entry name" value="HISTIDINE AMMONIA-LYASE"/>
    <property type="match status" value="1"/>
</dbReference>
<dbReference type="EMBL" id="JABEYC010000564">
    <property type="protein sequence ID" value="KAF4976171.1"/>
    <property type="molecule type" value="Genomic_DNA"/>
</dbReference>
<dbReference type="OrthoDB" id="10051290at2759"/>
<sequence>MTHLESSAHAESTLDIWKRLRSLKDGNTKVILDGNSLDIASLIAVARYGVKPEISTDEELARRIALSVDALAEYLSHKYVVYGVNTGFGGSADVRTDDWLENQIGVLQHTQSAIITHFDKNPGSNSEREPSHVMPPEWVRGAILARANQNMRGQSSVRLEVLERLIQLLHHEITPMVPLRGTISASGDLMPMSYIAGAVTGNPDIFVQVGQGTSAQVVPSSEALQSSGLSPSGLGPKEALGLINGTAPSVSVASLVLHDAQQLAVLAQLLTAFASESMGGNVEWATPFIHAVRPHPGQIEAAANIRNFLRGSDFVVGLEKRKRTGDGLWQDRYSTRTSPQWIGPYLEDLLLAQRQISVELNSTSDNPLVDASEKDGHAIGEVYSGGNFQAVVVTSAMDKTRLALQMIGRMLFSQVSEIISPSTNNGLEANLNASDKENFTMKGIDVNMAAYMSELAALAHPVSSHVMSAEMHNQGINSLALLSARRTMEAVDLVAHMCACHIYVSCQAVDIRASHRLFLEAIRDEVLEDQTESGPFEAFGLEGSSMERLADVVFPVIESTWYDRNTGSWKDRIVPTVDAVMAPVTQFLTTEEVNCPLSSLAVFRGQFHKAMVDIAASIFYPNMAVRPVDVAIKLGDGTAPLYTWVRSKLGVPIHFGIDDDPLYNAQKGLPTEGKKTIGSWVTMVYESLKDDLMDVVLEGMDTLRPGPRTEEQFEKLCQDLEEMY</sequence>
<dbReference type="Proteomes" id="UP000635477">
    <property type="component" value="Unassembled WGS sequence"/>
</dbReference>
<dbReference type="InterPro" id="IPR023144">
    <property type="entry name" value="Phe_NH3-lyase_shielding_dom_sf"/>
</dbReference>
<dbReference type="Pfam" id="PF00221">
    <property type="entry name" value="Lyase_aromatic"/>
    <property type="match status" value="1"/>
</dbReference>
<comment type="similarity">
    <text evidence="1 2">Belongs to the PAL/histidase family.</text>
</comment>
<dbReference type="InterPro" id="IPR024083">
    <property type="entry name" value="Fumarase/histidase_N"/>
</dbReference>
<evidence type="ECO:0008006" key="5">
    <source>
        <dbReference type="Google" id="ProtNLM"/>
    </source>
</evidence>
<name>A0A8H4UH54_9HYPO</name>
<proteinExistence type="inferred from homology"/>
<dbReference type="GO" id="GO:0016841">
    <property type="term" value="F:ammonia-lyase activity"/>
    <property type="evidence" value="ECO:0007669"/>
    <property type="project" value="InterPro"/>
</dbReference>
<evidence type="ECO:0000313" key="4">
    <source>
        <dbReference type="Proteomes" id="UP000635477"/>
    </source>
</evidence>
<dbReference type="SUPFAM" id="SSF48557">
    <property type="entry name" value="L-aspartase-like"/>
    <property type="match status" value="1"/>
</dbReference>
<organism evidence="3 4">
    <name type="scientific">Fusarium zealandicum</name>
    <dbReference type="NCBI Taxonomy" id="1053134"/>
    <lineage>
        <taxon>Eukaryota</taxon>
        <taxon>Fungi</taxon>
        <taxon>Dikarya</taxon>
        <taxon>Ascomycota</taxon>
        <taxon>Pezizomycotina</taxon>
        <taxon>Sordariomycetes</taxon>
        <taxon>Hypocreomycetidae</taxon>
        <taxon>Hypocreales</taxon>
        <taxon>Nectriaceae</taxon>
        <taxon>Fusarium</taxon>
        <taxon>Fusarium staphyleae species complex</taxon>
    </lineage>
</organism>
<evidence type="ECO:0000256" key="2">
    <source>
        <dbReference type="RuleBase" id="RU003954"/>
    </source>
</evidence>
<comment type="caution">
    <text evidence="3">The sequence shown here is derived from an EMBL/GenBank/DDBJ whole genome shotgun (WGS) entry which is preliminary data.</text>
</comment>
<accession>A0A8H4UH54</accession>
<reference evidence="3" key="1">
    <citation type="journal article" date="2020" name="BMC Genomics">
        <title>Correction to: Identification and distribution of gene clusters required for synthesis of sphingolipid metabolism inhibitors in diverse species of the filamentous fungus Fusarium.</title>
        <authorList>
            <person name="Kim H.S."/>
            <person name="Lohmar J.M."/>
            <person name="Busman M."/>
            <person name="Brown D.W."/>
            <person name="Naumann T.A."/>
            <person name="Divon H.H."/>
            <person name="Lysoe E."/>
            <person name="Uhlig S."/>
            <person name="Proctor R.H."/>
        </authorList>
    </citation>
    <scope>NUCLEOTIDE SEQUENCE</scope>
    <source>
        <strain evidence="3">NRRL 22465</strain>
    </source>
</reference>
<gene>
    <name evidence="3" type="ORF">FZEAL_7129</name>
</gene>
<keyword evidence="4" id="KW-1185">Reference proteome</keyword>
<dbReference type="Gene3D" id="1.20.200.10">
    <property type="entry name" value="Fumarase/aspartase (Central domain)"/>
    <property type="match status" value="1"/>
</dbReference>
<dbReference type="InterPro" id="IPR001106">
    <property type="entry name" value="Aromatic_Lyase"/>
</dbReference>
<dbReference type="Gene3D" id="1.10.275.10">
    <property type="entry name" value="Fumarase/aspartase (N-terminal domain)"/>
    <property type="match status" value="1"/>
</dbReference>
<dbReference type="GO" id="GO:0006559">
    <property type="term" value="P:L-phenylalanine catabolic process"/>
    <property type="evidence" value="ECO:0007669"/>
    <property type="project" value="InterPro"/>
</dbReference>
<reference evidence="3" key="2">
    <citation type="submission" date="2020-05" db="EMBL/GenBank/DDBJ databases">
        <authorList>
            <person name="Kim H.-S."/>
            <person name="Proctor R.H."/>
            <person name="Brown D.W."/>
        </authorList>
    </citation>
    <scope>NUCLEOTIDE SEQUENCE</scope>
    <source>
        <strain evidence="3">NRRL 22465</strain>
    </source>
</reference>
<keyword evidence="2" id="KW-0456">Lyase</keyword>
<dbReference type="AlphaFoldDB" id="A0A8H4UH54"/>
<dbReference type="InterPro" id="IPR005922">
    <property type="entry name" value="Phe_NH3-lyase"/>
</dbReference>
<dbReference type="InterPro" id="IPR008948">
    <property type="entry name" value="L-Aspartase-like"/>
</dbReference>
<dbReference type="Gene3D" id="1.10.274.20">
    <property type="entry name" value="Phenylalanine ammonia-lyase 1, domain 3"/>
    <property type="match status" value="1"/>
</dbReference>
<evidence type="ECO:0000313" key="3">
    <source>
        <dbReference type="EMBL" id="KAF4976171.1"/>
    </source>
</evidence>
<dbReference type="GO" id="GO:0005737">
    <property type="term" value="C:cytoplasm"/>
    <property type="evidence" value="ECO:0007669"/>
    <property type="project" value="InterPro"/>
</dbReference>